<comment type="caution">
    <text evidence="2">The sequence shown here is derived from an EMBL/GenBank/DDBJ whole genome shotgun (WGS) entry which is preliminary data.</text>
</comment>
<evidence type="ECO:0000256" key="1">
    <source>
        <dbReference type="SAM" id="MobiDB-lite"/>
    </source>
</evidence>
<reference evidence="2" key="1">
    <citation type="submission" date="2020-09" db="EMBL/GenBank/DDBJ databases">
        <title>Genome-Enabled Discovery of Anthraquinone Biosynthesis in Senna tora.</title>
        <authorList>
            <person name="Kang S.-H."/>
            <person name="Pandey R.P."/>
            <person name="Lee C.-M."/>
            <person name="Sim J.-S."/>
            <person name="Jeong J.-T."/>
            <person name="Choi B.-S."/>
            <person name="Jung M."/>
            <person name="Ginzburg D."/>
            <person name="Zhao K."/>
            <person name="Won S.Y."/>
            <person name="Oh T.-J."/>
            <person name="Yu Y."/>
            <person name="Kim N.-H."/>
            <person name="Lee O.R."/>
            <person name="Lee T.-H."/>
            <person name="Bashyal P."/>
            <person name="Kim T.-S."/>
            <person name="Lee W.-H."/>
            <person name="Kawkins C."/>
            <person name="Kim C.-K."/>
            <person name="Kim J.S."/>
            <person name="Ahn B.O."/>
            <person name="Rhee S.Y."/>
            <person name="Sohng J.K."/>
        </authorList>
    </citation>
    <scope>NUCLEOTIDE SEQUENCE</scope>
    <source>
        <tissue evidence="2">Leaf</tissue>
    </source>
</reference>
<gene>
    <name evidence="2" type="ORF">G2W53_044229</name>
</gene>
<dbReference type="Proteomes" id="UP000634136">
    <property type="component" value="Unassembled WGS sequence"/>
</dbReference>
<sequence length="69" mass="7473">MCVGEDKTIASSVFPTRSLPAKSTSQRSNRSGPVSGLKQFPHILCSINTSFNKARDFLSSVCCLLNLQP</sequence>
<dbReference type="AlphaFoldDB" id="A0A834SJ29"/>
<name>A0A834SJ29_9FABA</name>
<organism evidence="2 3">
    <name type="scientific">Senna tora</name>
    <dbReference type="NCBI Taxonomy" id="362788"/>
    <lineage>
        <taxon>Eukaryota</taxon>
        <taxon>Viridiplantae</taxon>
        <taxon>Streptophyta</taxon>
        <taxon>Embryophyta</taxon>
        <taxon>Tracheophyta</taxon>
        <taxon>Spermatophyta</taxon>
        <taxon>Magnoliopsida</taxon>
        <taxon>eudicotyledons</taxon>
        <taxon>Gunneridae</taxon>
        <taxon>Pentapetalae</taxon>
        <taxon>rosids</taxon>
        <taxon>fabids</taxon>
        <taxon>Fabales</taxon>
        <taxon>Fabaceae</taxon>
        <taxon>Caesalpinioideae</taxon>
        <taxon>Cassia clade</taxon>
        <taxon>Senna</taxon>
    </lineage>
</organism>
<protein>
    <submittedName>
        <fullName evidence="2">Uncharacterized protein</fullName>
    </submittedName>
</protein>
<keyword evidence="3" id="KW-1185">Reference proteome</keyword>
<evidence type="ECO:0000313" key="3">
    <source>
        <dbReference type="Proteomes" id="UP000634136"/>
    </source>
</evidence>
<proteinExistence type="predicted"/>
<feature type="region of interest" description="Disordered" evidence="1">
    <location>
        <begin position="14"/>
        <end position="37"/>
    </location>
</feature>
<accession>A0A834SJ29</accession>
<dbReference type="EMBL" id="JAAIUW010000013">
    <property type="protein sequence ID" value="KAF7805118.1"/>
    <property type="molecule type" value="Genomic_DNA"/>
</dbReference>
<evidence type="ECO:0000313" key="2">
    <source>
        <dbReference type="EMBL" id="KAF7805118.1"/>
    </source>
</evidence>
<feature type="compositionally biased region" description="Polar residues" evidence="1">
    <location>
        <begin position="14"/>
        <end position="32"/>
    </location>
</feature>